<reference evidence="2" key="1">
    <citation type="submission" date="2015-07" db="EMBL/GenBank/DDBJ databases">
        <title>Transcriptome Assembly of Anthurium amnicola.</title>
        <authorList>
            <person name="Suzuki J."/>
        </authorList>
    </citation>
    <scope>NUCLEOTIDE SEQUENCE</scope>
</reference>
<organism evidence="2">
    <name type="scientific">Anthurium amnicola</name>
    <dbReference type="NCBI Taxonomy" id="1678845"/>
    <lineage>
        <taxon>Eukaryota</taxon>
        <taxon>Viridiplantae</taxon>
        <taxon>Streptophyta</taxon>
        <taxon>Embryophyta</taxon>
        <taxon>Tracheophyta</taxon>
        <taxon>Spermatophyta</taxon>
        <taxon>Magnoliopsida</taxon>
        <taxon>Liliopsida</taxon>
        <taxon>Araceae</taxon>
        <taxon>Pothoideae</taxon>
        <taxon>Potheae</taxon>
        <taxon>Anthurium</taxon>
    </lineage>
</organism>
<sequence>PPPPPPLQVPESHLSLCLPVSPKPHKLTTHKGAARDGNEREMSKHRFHASGDVPFSWESKPGMSKVAPSTEELPKGAVGKLPPPPCPRERPTVSGHGMYVPLPPCPFQVPRVNSLHSHRSGWEKDPFLAAYMECTRSGRDQGKAVPKQKKRSSGIGWSREVLGLSCKNGCQVVEDGVVRMSRLPQPRLREWSMVGKPRENGHRSLIHEWSRFG</sequence>
<evidence type="ECO:0000313" key="2">
    <source>
        <dbReference type="EMBL" id="JAT61459.1"/>
    </source>
</evidence>
<gene>
    <name evidence="2" type="primary">glnA_1</name>
    <name evidence="2" type="ORF">g.80464</name>
</gene>
<feature type="non-terminal residue" evidence="2">
    <location>
        <position position="1"/>
    </location>
</feature>
<accession>A0A1D1Z3N1</accession>
<feature type="region of interest" description="Disordered" evidence="1">
    <location>
        <begin position="18"/>
        <end position="86"/>
    </location>
</feature>
<evidence type="ECO:0000256" key="1">
    <source>
        <dbReference type="SAM" id="MobiDB-lite"/>
    </source>
</evidence>
<protein>
    <submittedName>
        <fullName evidence="2">Glutamine synthetase</fullName>
    </submittedName>
</protein>
<proteinExistence type="predicted"/>
<dbReference type="AlphaFoldDB" id="A0A1D1Z3N1"/>
<dbReference type="PANTHER" id="PTHR33696:SF3">
    <property type="entry name" value="FLZ-TYPE DOMAIN-CONTAINING PROTEIN"/>
    <property type="match status" value="1"/>
</dbReference>
<feature type="compositionally biased region" description="Basic and acidic residues" evidence="1">
    <location>
        <begin position="33"/>
        <end position="44"/>
    </location>
</feature>
<name>A0A1D1Z3N1_9ARAE</name>
<dbReference type="EMBL" id="GDJX01006477">
    <property type="protein sequence ID" value="JAT61459.1"/>
    <property type="molecule type" value="Transcribed_RNA"/>
</dbReference>
<dbReference type="PANTHER" id="PTHR33696">
    <property type="entry name" value="T22J18.15-RELATED"/>
    <property type="match status" value="1"/>
</dbReference>